<dbReference type="Proteomes" id="UP000427769">
    <property type="component" value="Chromosome"/>
</dbReference>
<evidence type="ECO:0000256" key="2">
    <source>
        <dbReference type="ARBA" id="ARBA00004688"/>
    </source>
</evidence>
<dbReference type="GO" id="GO:0003849">
    <property type="term" value="F:3-deoxy-7-phosphoheptulonate synthase activity"/>
    <property type="evidence" value="ECO:0007669"/>
    <property type="project" value="UniProtKB-EC"/>
</dbReference>
<evidence type="ECO:0000256" key="3">
    <source>
        <dbReference type="ARBA" id="ARBA00007985"/>
    </source>
</evidence>
<evidence type="ECO:0000256" key="8">
    <source>
        <dbReference type="PIRNR" id="PIRNR001361"/>
    </source>
</evidence>
<dbReference type="Pfam" id="PF00793">
    <property type="entry name" value="DAHP_synth_1"/>
    <property type="match status" value="1"/>
</dbReference>
<dbReference type="RefSeq" id="WP_155305918.1">
    <property type="nucleotide sequence ID" value="NZ_AP021875.1"/>
</dbReference>
<organism evidence="10 11">
    <name type="scientific">Desulfosarcina widdelii</name>
    <dbReference type="NCBI Taxonomy" id="947919"/>
    <lineage>
        <taxon>Bacteria</taxon>
        <taxon>Pseudomonadati</taxon>
        <taxon>Thermodesulfobacteriota</taxon>
        <taxon>Desulfobacteria</taxon>
        <taxon>Desulfobacterales</taxon>
        <taxon>Desulfosarcinaceae</taxon>
        <taxon>Desulfosarcina</taxon>
    </lineage>
</organism>
<dbReference type="InterPro" id="IPR013785">
    <property type="entry name" value="Aldolase_TIM"/>
</dbReference>
<gene>
    <name evidence="10" type="primary">aroF-1</name>
    <name evidence="10" type="ORF">DSCW_45640</name>
</gene>
<feature type="domain" description="DAHP synthetase I/KDSA" evidence="9">
    <location>
        <begin position="41"/>
        <end position="337"/>
    </location>
</feature>
<dbReference type="GO" id="GO:0009073">
    <property type="term" value="P:aromatic amino acid family biosynthetic process"/>
    <property type="evidence" value="ECO:0007669"/>
    <property type="project" value="UniProtKB-KW"/>
</dbReference>
<evidence type="ECO:0000313" key="10">
    <source>
        <dbReference type="EMBL" id="BBO77147.1"/>
    </source>
</evidence>
<dbReference type="EC" id="2.5.1.54" evidence="8"/>
<dbReference type="SUPFAM" id="SSF51569">
    <property type="entry name" value="Aldolase"/>
    <property type="match status" value="1"/>
</dbReference>
<protein>
    <recommendedName>
        <fullName evidence="8">Phospho-2-dehydro-3-deoxyheptonate aldolase</fullName>
        <ecNumber evidence="8">2.5.1.54</ecNumber>
    </recommendedName>
</protein>
<dbReference type="NCBIfam" id="TIGR00034">
    <property type="entry name" value="aroFGH"/>
    <property type="match status" value="1"/>
</dbReference>
<keyword evidence="5 8" id="KW-0808">Transferase</keyword>
<dbReference type="FunFam" id="3.20.20.70:FF:000005">
    <property type="entry name" value="Phospho-2-dehydro-3-deoxyheptonate aldolase"/>
    <property type="match status" value="1"/>
</dbReference>
<comment type="function">
    <text evidence="1 8">Stereospecific condensation of phosphoenolpyruvate (PEP) and D-erythrose-4-phosphate (E4P) giving rise to 3-deoxy-D-arabino-heptulosonate-7-phosphate (DAHP).</text>
</comment>
<comment type="catalytic activity">
    <reaction evidence="7 8">
        <text>D-erythrose 4-phosphate + phosphoenolpyruvate + H2O = 7-phospho-2-dehydro-3-deoxy-D-arabino-heptonate + phosphate</text>
        <dbReference type="Rhea" id="RHEA:14717"/>
        <dbReference type="ChEBI" id="CHEBI:15377"/>
        <dbReference type="ChEBI" id="CHEBI:16897"/>
        <dbReference type="ChEBI" id="CHEBI:43474"/>
        <dbReference type="ChEBI" id="CHEBI:58394"/>
        <dbReference type="ChEBI" id="CHEBI:58702"/>
        <dbReference type="EC" id="2.5.1.54"/>
    </reaction>
</comment>
<dbReference type="OrthoDB" id="9807331at2"/>
<evidence type="ECO:0000256" key="1">
    <source>
        <dbReference type="ARBA" id="ARBA00003726"/>
    </source>
</evidence>
<name>A0A5K7ZM56_9BACT</name>
<evidence type="ECO:0000313" key="11">
    <source>
        <dbReference type="Proteomes" id="UP000427769"/>
    </source>
</evidence>
<keyword evidence="6 8" id="KW-0057">Aromatic amino acid biosynthesis</keyword>
<comment type="pathway">
    <text evidence="2 8">Metabolic intermediate biosynthesis; chorismate biosynthesis; chorismate from D-erythrose 4-phosphate and phosphoenolpyruvate: step 1/7.</text>
</comment>
<evidence type="ECO:0000256" key="6">
    <source>
        <dbReference type="ARBA" id="ARBA00023141"/>
    </source>
</evidence>
<dbReference type="Gene3D" id="3.20.20.70">
    <property type="entry name" value="Aldolase class I"/>
    <property type="match status" value="1"/>
</dbReference>
<dbReference type="UniPathway" id="UPA00053">
    <property type="reaction ID" value="UER00084"/>
</dbReference>
<dbReference type="EMBL" id="AP021875">
    <property type="protein sequence ID" value="BBO77147.1"/>
    <property type="molecule type" value="Genomic_DNA"/>
</dbReference>
<sequence length="363" mass="39339">MQKTYDIRVAKFEPLISPAQLKEDLPLTEASYGTVVEGRKAIADILEGKDSRMLVITGPCSIHDEAAAMDYARRLRELSARVAETMLLVMRVYFEKPRTNVGWKGLINDPRLDGSYDINAGLKRARHLLLDITDMGLPTATELLDPIVPQYIAGLVCWAAIGARTTESQTHREMASGLSMPVGFKNCTDGDLSTAVNAMIAAGSPQHFLGIDPDGKSCSVTTTGNPHAHLVLRGGSRPNYDSVSIGEARGILEDKGVARAIMVDCSHGNSRKNHALQASVWQDVINQRLDGNDAIIGMMLESNLEAGNQKNTGDLQALQYGVSITDACIDWETTERLILSAHEQLVGTTESDGGNFSGRYKVA</sequence>
<dbReference type="NCBIfam" id="NF009395">
    <property type="entry name" value="PRK12755.1"/>
    <property type="match status" value="1"/>
</dbReference>
<dbReference type="InterPro" id="IPR006219">
    <property type="entry name" value="DAHP_synth_1"/>
</dbReference>
<keyword evidence="11" id="KW-1185">Reference proteome</keyword>
<evidence type="ECO:0000256" key="7">
    <source>
        <dbReference type="ARBA" id="ARBA00047508"/>
    </source>
</evidence>
<accession>A0A5K7ZM56</accession>
<dbReference type="KEGG" id="dwd:DSCW_45640"/>
<dbReference type="PANTHER" id="PTHR21225:SF12">
    <property type="entry name" value="PHOSPHO-2-DEHYDRO-3-DEOXYHEPTONATE ALDOLASE, TYROSINE-INHIBITED"/>
    <property type="match status" value="1"/>
</dbReference>
<evidence type="ECO:0000259" key="9">
    <source>
        <dbReference type="Pfam" id="PF00793"/>
    </source>
</evidence>
<dbReference type="PANTHER" id="PTHR21225">
    <property type="entry name" value="PHOSPHO-2-DEHYDRO-3-DEOXYHEPTONATE ALDOLASE DAHP SYNTHETASE"/>
    <property type="match status" value="1"/>
</dbReference>
<evidence type="ECO:0000256" key="5">
    <source>
        <dbReference type="ARBA" id="ARBA00022679"/>
    </source>
</evidence>
<evidence type="ECO:0000256" key="4">
    <source>
        <dbReference type="ARBA" id="ARBA00022605"/>
    </source>
</evidence>
<comment type="similarity">
    <text evidence="3 8">Belongs to the class-I DAHP synthase family.</text>
</comment>
<keyword evidence="4 8" id="KW-0028">Amino-acid biosynthesis</keyword>
<dbReference type="GO" id="GO:0009423">
    <property type="term" value="P:chorismate biosynthetic process"/>
    <property type="evidence" value="ECO:0007669"/>
    <property type="project" value="UniProtKB-UniPathway"/>
</dbReference>
<dbReference type="PIRSF" id="PIRSF001361">
    <property type="entry name" value="DAHP_synthase"/>
    <property type="match status" value="1"/>
</dbReference>
<dbReference type="GO" id="GO:0042802">
    <property type="term" value="F:identical protein binding"/>
    <property type="evidence" value="ECO:0007669"/>
    <property type="project" value="UniProtKB-ARBA"/>
</dbReference>
<proteinExistence type="inferred from homology"/>
<dbReference type="GO" id="GO:0005737">
    <property type="term" value="C:cytoplasm"/>
    <property type="evidence" value="ECO:0007669"/>
    <property type="project" value="TreeGrafter"/>
</dbReference>
<reference evidence="10 11" key="1">
    <citation type="submission" date="2019-11" db="EMBL/GenBank/DDBJ databases">
        <title>Comparative genomics of hydrocarbon-degrading Desulfosarcina strains.</title>
        <authorList>
            <person name="Watanabe M."/>
            <person name="Kojima H."/>
            <person name="Fukui M."/>
        </authorList>
    </citation>
    <scope>NUCLEOTIDE SEQUENCE [LARGE SCALE GENOMIC DNA]</scope>
    <source>
        <strain evidence="10 11">PP31</strain>
    </source>
</reference>
<dbReference type="GO" id="GO:0008652">
    <property type="term" value="P:amino acid biosynthetic process"/>
    <property type="evidence" value="ECO:0007669"/>
    <property type="project" value="UniProtKB-KW"/>
</dbReference>
<dbReference type="AlphaFoldDB" id="A0A5K7ZM56"/>
<dbReference type="InterPro" id="IPR006218">
    <property type="entry name" value="DAHP1/KDSA"/>
</dbReference>